<evidence type="ECO:0000256" key="12">
    <source>
        <dbReference type="ARBA" id="ARBA00022842"/>
    </source>
</evidence>
<dbReference type="FunFam" id="3.30.1490.20:FF:000007">
    <property type="entry name" value="D-alanine--D-alanine ligase"/>
    <property type="match status" value="1"/>
</dbReference>
<dbReference type="GO" id="GO:0005829">
    <property type="term" value="C:cytosol"/>
    <property type="evidence" value="ECO:0007669"/>
    <property type="project" value="TreeGrafter"/>
</dbReference>
<dbReference type="PIRSF" id="PIRSF039102">
    <property type="entry name" value="Ddl/VanB"/>
    <property type="match status" value="1"/>
</dbReference>
<dbReference type="EC" id="6.3.2.4" evidence="6 19"/>
<dbReference type="GO" id="GO:0009252">
    <property type="term" value="P:peptidoglycan biosynthetic process"/>
    <property type="evidence" value="ECO:0007669"/>
    <property type="project" value="UniProtKB-UniRule"/>
</dbReference>
<dbReference type="PANTHER" id="PTHR23132:SF25">
    <property type="entry name" value="D-ALANINE--D-ALANINE LIGASE A"/>
    <property type="match status" value="1"/>
</dbReference>
<feature type="binding site" evidence="21">
    <location>
        <position position="283"/>
    </location>
    <ligand>
        <name>Mg(2+)</name>
        <dbReference type="ChEBI" id="CHEBI:18420"/>
        <label>2</label>
    </ligand>
</feature>
<keyword evidence="11 22" id="KW-0067">ATP-binding</keyword>
<organism evidence="24 25">
    <name type="scientific">Candidatus Curtissbacteria bacterium GW2011_GWA1_41_11</name>
    <dbReference type="NCBI Taxonomy" id="1618409"/>
    <lineage>
        <taxon>Bacteria</taxon>
        <taxon>Candidatus Curtissiibacteriota</taxon>
    </lineage>
</organism>
<dbReference type="InterPro" id="IPR000291">
    <property type="entry name" value="D-Ala_lig_Van_CS"/>
</dbReference>
<feature type="active site" evidence="20">
    <location>
        <position position="15"/>
    </location>
</feature>
<accession>A0A0G0UEV3</accession>
<dbReference type="PANTHER" id="PTHR23132">
    <property type="entry name" value="D-ALANINE--D-ALANINE LIGASE"/>
    <property type="match status" value="1"/>
</dbReference>
<proteinExistence type="inferred from homology"/>
<keyword evidence="9 21" id="KW-0479">Metal-binding</keyword>
<evidence type="ECO:0000256" key="5">
    <source>
        <dbReference type="ARBA" id="ARBA00010871"/>
    </source>
</evidence>
<evidence type="ECO:0000256" key="22">
    <source>
        <dbReference type="PROSITE-ProRule" id="PRU00409"/>
    </source>
</evidence>
<dbReference type="InterPro" id="IPR011761">
    <property type="entry name" value="ATP-grasp"/>
</dbReference>
<evidence type="ECO:0000256" key="6">
    <source>
        <dbReference type="ARBA" id="ARBA00012216"/>
    </source>
</evidence>
<keyword evidence="13 19" id="KW-0133">Cell shape</keyword>
<protein>
    <recommendedName>
        <fullName evidence="6 19">D-alanine--D-alanine ligase</fullName>
        <ecNumber evidence="6 19">6.3.2.4</ecNumber>
    </recommendedName>
    <alternativeName>
        <fullName evidence="19">D-Ala-D-Ala ligase</fullName>
    </alternativeName>
    <alternativeName>
        <fullName evidence="19">D-alanylalanine synthetase</fullName>
    </alternativeName>
</protein>
<comment type="cofactor">
    <cofactor evidence="1">
        <name>Mn(2+)</name>
        <dbReference type="ChEBI" id="CHEBI:29035"/>
    </cofactor>
</comment>
<evidence type="ECO:0000256" key="4">
    <source>
        <dbReference type="ARBA" id="ARBA00004752"/>
    </source>
</evidence>
<evidence type="ECO:0000256" key="17">
    <source>
        <dbReference type="ARBA" id="ARBA00047614"/>
    </source>
</evidence>
<evidence type="ECO:0000256" key="2">
    <source>
        <dbReference type="ARBA" id="ARBA00003921"/>
    </source>
</evidence>
<dbReference type="NCBIfam" id="NF002378">
    <property type="entry name" value="PRK01372.1"/>
    <property type="match status" value="1"/>
</dbReference>
<keyword evidence="15 21" id="KW-0464">Manganese</keyword>
<evidence type="ECO:0000256" key="1">
    <source>
        <dbReference type="ARBA" id="ARBA00001936"/>
    </source>
</evidence>
<dbReference type="InterPro" id="IPR005905">
    <property type="entry name" value="D_ala_D_ala"/>
</dbReference>
<evidence type="ECO:0000256" key="13">
    <source>
        <dbReference type="ARBA" id="ARBA00022960"/>
    </source>
</evidence>
<reference evidence="24 25" key="1">
    <citation type="journal article" date="2015" name="Nature">
        <title>rRNA introns, odd ribosomes, and small enigmatic genomes across a large radiation of phyla.</title>
        <authorList>
            <person name="Brown C.T."/>
            <person name="Hug L.A."/>
            <person name="Thomas B.C."/>
            <person name="Sharon I."/>
            <person name="Castelle C.J."/>
            <person name="Singh A."/>
            <person name="Wilkins M.J."/>
            <person name="Williams K.H."/>
            <person name="Banfield J.F."/>
        </authorList>
    </citation>
    <scope>NUCLEOTIDE SEQUENCE [LARGE SCALE GENOMIC DNA]</scope>
</reference>
<dbReference type="Proteomes" id="UP000034854">
    <property type="component" value="Unassembled WGS sequence"/>
</dbReference>
<evidence type="ECO:0000256" key="11">
    <source>
        <dbReference type="ARBA" id="ARBA00022840"/>
    </source>
</evidence>
<feature type="active site" evidence="20">
    <location>
        <position position="158"/>
    </location>
</feature>
<keyword evidence="8 19" id="KW-0436">Ligase</keyword>
<feature type="domain" description="ATP-grasp" evidence="23">
    <location>
        <begin position="110"/>
        <end position="316"/>
    </location>
</feature>
<dbReference type="UniPathway" id="UPA00219"/>
<dbReference type="EMBL" id="LCAG01000004">
    <property type="protein sequence ID" value="KKR87469.1"/>
    <property type="molecule type" value="Genomic_DNA"/>
</dbReference>
<keyword evidence="12 21" id="KW-0460">Magnesium</keyword>
<keyword evidence="16 19" id="KW-0961">Cell wall biogenesis/degradation</keyword>
<evidence type="ECO:0000256" key="14">
    <source>
        <dbReference type="ARBA" id="ARBA00022984"/>
    </source>
</evidence>
<comment type="pathway">
    <text evidence="18">Glycan biosynthesis.</text>
</comment>
<feature type="binding site" evidence="21">
    <location>
        <position position="283"/>
    </location>
    <ligand>
        <name>Mg(2+)</name>
        <dbReference type="ChEBI" id="CHEBI:18420"/>
        <label>1</label>
    </ligand>
</feature>
<dbReference type="GO" id="GO:0071555">
    <property type="term" value="P:cell wall organization"/>
    <property type="evidence" value="ECO:0007669"/>
    <property type="project" value="UniProtKB-KW"/>
</dbReference>
<evidence type="ECO:0000256" key="8">
    <source>
        <dbReference type="ARBA" id="ARBA00022598"/>
    </source>
</evidence>
<dbReference type="Gene3D" id="3.40.50.20">
    <property type="match status" value="1"/>
</dbReference>
<evidence type="ECO:0000256" key="16">
    <source>
        <dbReference type="ARBA" id="ARBA00023316"/>
    </source>
</evidence>
<evidence type="ECO:0000256" key="3">
    <source>
        <dbReference type="ARBA" id="ARBA00004496"/>
    </source>
</evidence>
<name>A0A0G0UEV3_9BACT</name>
<comment type="function">
    <text evidence="2 19">Cell wall formation.</text>
</comment>
<comment type="similarity">
    <text evidence="5 19">Belongs to the D-alanine--D-alanine ligase family.</text>
</comment>
<comment type="subcellular location">
    <subcellularLocation>
        <location evidence="3 19">Cytoplasm</location>
    </subcellularLocation>
</comment>
<sequence>MQTKVAVIYGGKSAEHEVSTVSGKSIAKNLDRKKFKIHEIFIDKKGAWFKNGKQQTAEECLKKADIAFPVLHGTYGEDGTLQGLFEMLNMPYVGCGVAQSVLGMDKEFSKTIWKEHGLPVVKFKSITKTAWQKNKKLILKGISNLNFPLFVKPANLGSSIGISKAKTQSALEKAISVAFMYGYKVIIEEGVKDAREIEVSLLGNNIVQSSICGEIIPANEFYDYDAKYNNPNSKAIIPAKIDKKTSTLIKNTAESAYKALNLHGLARADFLLSKKTGKFVISEINTMPGFTPISMFPKLWEASGLPYQKLLTKLVELAQENFSQKSSYKI</sequence>
<evidence type="ECO:0000313" key="24">
    <source>
        <dbReference type="EMBL" id="KKR87469.1"/>
    </source>
</evidence>
<dbReference type="InterPro" id="IPR011095">
    <property type="entry name" value="Dala_Dala_lig_C"/>
</dbReference>
<feature type="active site" evidence="20">
    <location>
        <position position="294"/>
    </location>
</feature>
<dbReference type="NCBIfam" id="NF002528">
    <property type="entry name" value="PRK01966.1-4"/>
    <property type="match status" value="1"/>
</dbReference>
<feature type="binding site" evidence="21">
    <location>
        <position position="269"/>
    </location>
    <ligand>
        <name>Mg(2+)</name>
        <dbReference type="ChEBI" id="CHEBI:18420"/>
        <label>1</label>
    </ligand>
</feature>
<dbReference type="GO" id="GO:0008716">
    <property type="term" value="F:D-alanine-D-alanine ligase activity"/>
    <property type="evidence" value="ECO:0007669"/>
    <property type="project" value="UniProtKB-UniRule"/>
</dbReference>
<comment type="catalytic activity">
    <reaction evidence="17 19">
        <text>2 D-alanine + ATP = D-alanyl-D-alanine + ADP + phosphate + H(+)</text>
        <dbReference type="Rhea" id="RHEA:11224"/>
        <dbReference type="ChEBI" id="CHEBI:15378"/>
        <dbReference type="ChEBI" id="CHEBI:30616"/>
        <dbReference type="ChEBI" id="CHEBI:43474"/>
        <dbReference type="ChEBI" id="CHEBI:57416"/>
        <dbReference type="ChEBI" id="CHEBI:57822"/>
        <dbReference type="ChEBI" id="CHEBI:456216"/>
        <dbReference type="EC" id="6.3.2.4"/>
    </reaction>
</comment>
<gene>
    <name evidence="19" type="primary">ddl</name>
    <name evidence="24" type="ORF">UU34_C0004G0010</name>
</gene>
<dbReference type="SUPFAM" id="SSF56059">
    <property type="entry name" value="Glutathione synthetase ATP-binding domain-like"/>
    <property type="match status" value="1"/>
</dbReference>
<dbReference type="Pfam" id="PF07478">
    <property type="entry name" value="Dala_Dala_lig_C"/>
    <property type="match status" value="1"/>
</dbReference>
<dbReference type="HAMAP" id="MF_00047">
    <property type="entry name" value="Dala_Dala_lig"/>
    <property type="match status" value="1"/>
</dbReference>
<evidence type="ECO:0000256" key="20">
    <source>
        <dbReference type="PIRSR" id="PIRSR039102-1"/>
    </source>
</evidence>
<dbReference type="Gene3D" id="3.30.470.20">
    <property type="entry name" value="ATP-grasp fold, B domain"/>
    <property type="match status" value="1"/>
</dbReference>
<evidence type="ECO:0000256" key="19">
    <source>
        <dbReference type="HAMAP-Rule" id="MF_00047"/>
    </source>
</evidence>
<dbReference type="PROSITE" id="PS00844">
    <property type="entry name" value="DALA_DALA_LIGASE_2"/>
    <property type="match status" value="1"/>
</dbReference>
<dbReference type="SUPFAM" id="SSF52440">
    <property type="entry name" value="PreATP-grasp domain"/>
    <property type="match status" value="1"/>
</dbReference>
<dbReference type="InterPro" id="IPR011127">
    <property type="entry name" value="Dala_Dala_lig_N"/>
</dbReference>
<keyword evidence="14 19" id="KW-0573">Peptidoglycan synthesis</keyword>
<comment type="caution">
    <text evidence="24">The sequence shown here is derived from an EMBL/GenBank/DDBJ whole genome shotgun (WGS) entry which is preliminary data.</text>
</comment>
<evidence type="ECO:0000313" key="25">
    <source>
        <dbReference type="Proteomes" id="UP000034854"/>
    </source>
</evidence>
<dbReference type="FunFam" id="3.30.470.20:FF:000008">
    <property type="entry name" value="D-alanine--D-alanine ligase"/>
    <property type="match status" value="1"/>
</dbReference>
<feature type="binding site" evidence="21">
    <location>
        <position position="285"/>
    </location>
    <ligand>
        <name>Mg(2+)</name>
        <dbReference type="ChEBI" id="CHEBI:18420"/>
        <label>2</label>
    </ligand>
</feature>
<dbReference type="PROSITE" id="PS50975">
    <property type="entry name" value="ATP_GRASP"/>
    <property type="match status" value="1"/>
</dbReference>
<evidence type="ECO:0000256" key="21">
    <source>
        <dbReference type="PIRSR" id="PIRSR039102-3"/>
    </source>
</evidence>
<keyword evidence="10 22" id="KW-0547">Nucleotide-binding</keyword>
<dbReference type="InterPro" id="IPR016185">
    <property type="entry name" value="PreATP-grasp_dom_sf"/>
</dbReference>
<evidence type="ECO:0000256" key="7">
    <source>
        <dbReference type="ARBA" id="ARBA00022490"/>
    </source>
</evidence>
<dbReference type="InterPro" id="IPR013815">
    <property type="entry name" value="ATP_grasp_subdomain_1"/>
</dbReference>
<comment type="pathway">
    <text evidence="4 19">Cell wall biogenesis; peptidoglycan biosynthesis.</text>
</comment>
<evidence type="ECO:0000256" key="9">
    <source>
        <dbReference type="ARBA" id="ARBA00022723"/>
    </source>
</evidence>
<dbReference type="Pfam" id="PF01820">
    <property type="entry name" value="Dala_Dala_lig_N"/>
    <property type="match status" value="1"/>
</dbReference>
<evidence type="ECO:0000259" key="23">
    <source>
        <dbReference type="PROSITE" id="PS50975"/>
    </source>
</evidence>
<dbReference type="NCBIfam" id="TIGR01205">
    <property type="entry name" value="D_ala_D_alaTIGR"/>
    <property type="match status" value="1"/>
</dbReference>
<dbReference type="Gene3D" id="3.30.1490.20">
    <property type="entry name" value="ATP-grasp fold, A domain"/>
    <property type="match status" value="1"/>
</dbReference>
<dbReference type="GO" id="GO:0008360">
    <property type="term" value="P:regulation of cell shape"/>
    <property type="evidence" value="ECO:0007669"/>
    <property type="project" value="UniProtKB-KW"/>
</dbReference>
<evidence type="ECO:0000256" key="10">
    <source>
        <dbReference type="ARBA" id="ARBA00022741"/>
    </source>
</evidence>
<dbReference type="PROSITE" id="PS00843">
    <property type="entry name" value="DALA_DALA_LIGASE_1"/>
    <property type="match status" value="1"/>
</dbReference>
<dbReference type="PATRIC" id="fig|1618409.3.peg.366"/>
<evidence type="ECO:0000256" key="15">
    <source>
        <dbReference type="ARBA" id="ARBA00023211"/>
    </source>
</evidence>
<comment type="cofactor">
    <cofactor evidence="21">
        <name>Mg(2+)</name>
        <dbReference type="ChEBI" id="CHEBI:18420"/>
    </cofactor>
    <cofactor evidence="21">
        <name>Mn(2+)</name>
        <dbReference type="ChEBI" id="CHEBI:29035"/>
    </cofactor>
    <text evidence="21">Binds 2 magnesium or manganese ions per subunit.</text>
</comment>
<dbReference type="GO" id="GO:0005524">
    <property type="term" value="F:ATP binding"/>
    <property type="evidence" value="ECO:0007669"/>
    <property type="project" value="UniProtKB-UniRule"/>
</dbReference>
<dbReference type="GO" id="GO:0046872">
    <property type="term" value="F:metal ion binding"/>
    <property type="evidence" value="ECO:0007669"/>
    <property type="project" value="UniProtKB-KW"/>
</dbReference>
<evidence type="ECO:0000256" key="18">
    <source>
        <dbReference type="ARBA" id="ARBA00060592"/>
    </source>
</evidence>
<dbReference type="AlphaFoldDB" id="A0A0G0UEV3"/>
<keyword evidence="7 19" id="KW-0963">Cytoplasm</keyword>